<accession>A0ABD2CDT3</accession>
<dbReference type="Proteomes" id="UP001607303">
    <property type="component" value="Unassembled WGS sequence"/>
</dbReference>
<keyword evidence="2" id="KW-1185">Reference proteome</keyword>
<sequence>MYHFYTLRDSLTNSLVSLIPNRPYLDVAAVVPDGEVRVGCLELEYIGRINVSSKWLSWKISSFLGFMSSVERFCEIGIKSRIFAEFKIYRSWIGAHSQRQTLLPAPAVSRFPFTRYTFARRAHTPAIRDIYMPLGGLCSSANRADKGASLIPTASVLSASERTCVCSTVSGYEGQNVYKAKEEGWARLEVGRLEVEGLAIVARKRFIEVEKGRAPSSFVCSHGQQHRYRRQPRPTRYSVCEFVTVRVGCHAIKHLTALPAGRKETAKIHP</sequence>
<protein>
    <submittedName>
        <fullName evidence="1">Uncharacterized protein</fullName>
    </submittedName>
</protein>
<reference evidence="1 2" key="1">
    <citation type="journal article" date="2024" name="Ann. Entomol. Soc. Am.">
        <title>Genomic analyses of the southern and eastern yellowjacket wasps (Hymenoptera: Vespidae) reveal evolutionary signatures of social life.</title>
        <authorList>
            <person name="Catto M.A."/>
            <person name="Caine P.B."/>
            <person name="Orr S.E."/>
            <person name="Hunt B.G."/>
            <person name="Goodisman M.A.D."/>
        </authorList>
    </citation>
    <scope>NUCLEOTIDE SEQUENCE [LARGE SCALE GENOMIC DNA]</scope>
    <source>
        <strain evidence="1">232</strain>
        <tissue evidence="1">Head and thorax</tissue>
    </source>
</reference>
<evidence type="ECO:0000313" key="2">
    <source>
        <dbReference type="Proteomes" id="UP001607303"/>
    </source>
</evidence>
<name>A0ABD2CDT3_VESMC</name>
<dbReference type="EMBL" id="JAYRBN010000056">
    <property type="protein sequence ID" value="KAL2743229.1"/>
    <property type="molecule type" value="Genomic_DNA"/>
</dbReference>
<dbReference type="AlphaFoldDB" id="A0ABD2CDT3"/>
<organism evidence="1 2">
    <name type="scientific">Vespula maculifrons</name>
    <name type="common">Eastern yellow jacket</name>
    <name type="synonym">Wasp</name>
    <dbReference type="NCBI Taxonomy" id="7453"/>
    <lineage>
        <taxon>Eukaryota</taxon>
        <taxon>Metazoa</taxon>
        <taxon>Ecdysozoa</taxon>
        <taxon>Arthropoda</taxon>
        <taxon>Hexapoda</taxon>
        <taxon>Insecta</taxon>
        <taxon>Pterygota</taxon>
        <taxon>Neoptera</taxon>
        <taxon>Endopterygota</taxon>
        <taxon>Hymenoptera</taxon>
        <taxon>Apocrita</taxon>
        <taxon>Aculeata</taxon>
        <taxon>Vespoidea</taxon>
        <taxon>Vespidae</taxon>
        <taxon>Vespinae</taxon>
        <taxon>Vespula</taxon>
    </lineage>
</organism>
<evidence type="ECO:0000313" key="1">
    <source>
        <dbReference type="EMBL" id="KAL2743229.1"/>
    </source>
</evidence>
<comment type="caution">
    <text evidence="1">The sequence shown here is derived from an EMBL/GenBank/DDBJ whole genome shotgun (WGS) entry which is preliminary data.</text>
</comment>
<proteinExistence type="predicted"/>
<gene>
    <name evidence="1" type="ORF">V1477_008718</name>
</gene>